<comment type="caution">
    <text evidence="2">The sequence shown here is derived from an EMBL/GenBank/DDBJ whole genome shotgun (WGS) entry which is preliminary data.</text>
</comment>
<evidence type="ECO:0000256" key="1">
    <source>
        <dbReference type="SAM" id="Phobius"/>
    </source>
</evidence>
<gene>
    <name evidence="2" type="ORF">CAL23_02810</name>
</gene>
<dbReference type="InterPro" id="IPR003425">
    <property type="entry name" value="CCB3/YggT"/>
</dbReference>
<keyword evidence="3" id="KW-1185">Reference proteome</keyword>
<proteinExistence type="predicted"/>
<keyword evidence="1" id="KW-0472">Membrane</keyword>
<feature type="transmembrane region" description="Helical" evidence="1">
    <location>
        <begin position="108"/>
        <end position="133"/>
    </location>
</feature>
<accession>A0ABX4FEQ2</accession>
<dbReference type="Proteomes" id="UP000216524">
    <property type="component" value="Unassembled WGS sequence"/>
</dbReference>
<protein>
    <recommendedName>
        <fullName evidence="4">YggT family protein</fullName>
    </recommendedName>
</protein>
<sequence>MATALMLGDIIRFLLEITFTLFGAALILRAWIHAVRLHPFNPLARAIYQGTNWLVLPLRRVIPATGSIDWTSLIAAWVAALFYLILVWLSAVGALPPASALPSAMGSALLMVLKWTLNLMVWMTLIQAVLSWVNPLSPLMPLLQTLTAPLLDPIRRILPRTAIDFSPLVLLIGAQILLMMVARLAYGIFGV</sequence>
<evidence type="ECO:0000313" key="2">
    <source>
        <dbReference type="EMBL" id="OZI80684.1"/>
    </source>
</evidence>
<dbReference type="RefSeq" id="WP_080699935.1">
    <property type="nucleotide sequence ID" value="NZ_CP021107.1"/>
</dbReference>
<evidence type="ECO:0000313" key="3">
    <source>
        <dbReference type="Proteomes" id="UP000216524"/>
    </source>
</evidence>
<evidence type="ECO:0008006" key="4">
    <source>
        <dbReference type="Google" id="ProtNLM"/>
    </source>
</evidence>
<feature type="transmembrane region" description="Helical" evidence="1">
    <location>
        <begin position="168"/>
        <end position="189"/>
    </location>
</feature>
<keyword evidence="1" id="KW-1133">Transmembrane helix</keyword>
<organism evidence="2 3">
    <name type="scientific">Bordetella genomosp. 6</name>
    <dbReference type="NCBI Taxonomy" id="463024"/>
    <lineage>
        <taxon>Bacteria</taxon>
        <taxon>Pseudomonadati</taxon>
        <taxon>Pseudomonadota</taxon>
        <taxon>Betaproteobacteria</taxon>
        <taxon>Burkholderiales</taxon>
        <taxon>Alcaligenaceae</taxon>
        <taxon>Bordetella</taxon>
    </lineage>
</organism>
<reference evidence="2 3" key="1">
    <citation type="submission" date="2017-05" db="EMBL/GenBank/DDBJ databases">
        <title>Complete and WGS of Bordetella genogroups.</title>
        <authorList>
            <person name="Spilker T."/>
            <person name="Lipuma J."/>
        </authorList>
    </citation>
    <scope>NUCLEOTIDE SEQUENCE [LARGE SCALE GENOMIC DNA]</scope>
    <source>
        <strain evidence="2 3">AU3139</strain>
    </source>
</reference>
<dbReference type="Pfam" id="PF02325">
    <property type="entry name" value="CCB3_YggT"/>
    <property type="match status" value="2"/>
</dbReference>
<dbReference type="EMBL" id="NEVV01000001">
    <property type="protein sequence ID" value="OZI80684.1"/>
    <property type="molecule type" value="Genomic_DNA"/>
</dbReference>
<name>A0ABX4FEQ2_9BORD</name>
<feature type="transmembrane region" description="Helical" evidence="1">
    <location>
        <begin position="12"/>
        <end position="32"/>
    </location>
</feature>
<keyword evidence="1" id="KW-0812">Transmembrane</keyword>
<feature type="transmembrane region" description="Helical" evidence="1">
    <location>
        <begin position="74"/>
        <end position="96"/>
    </location>
</feature>